<dbReference type="KEGG" id="vra:106758353"/>
<evidence type="ECO:0000256" key="2">
    <source>
        <dbReference type="ARBA" id="ARBA00022527"/>
    </source>
</evidence>
<dbReference type="PANTHER" id="PTHR27002:SF847">
    <property type="entry name" value="CYSTEINE-RICH RECEPTOR-KINASE-LIKE PROTEIN"/>
    <property type="match status" value="1"/>
</dbReference>
<keyword evidence="13" id="KW-0325">Glycoprotein</keyword>
<keyword evidence="18" id="KW-1185">Reference proteome</keyword>
<dbReference type="GO" id="GO:0005886">
    <property type="term" value="C:plasma membrane"/>
    <property type="evidence" value="ECO:0007669"/>
    <property type="project" value="TreeGrafter"/>
</dbReference>
<dbReference type="PROSITE" id="PS00107">
    <property type="entry name" value="PROTEIN_KINASE_ATP"/>
    <property type="match status" value="1"/>
</dbReference>
<evidence type="ECO:0000256" key="7">
    <source>
        <dbReference type="ARBA" id="ARBA00022741"/>
    </source>
</evidence>
<feature type="binding site" evidence="14">
    <location>
        <position position="315"/>
    </location>
    <ligand>
        <name>ATP</name>
        <dbReference type="ChEBI" id="CHEBI:30616"/>
    </ligand>
</feature>
<dbReference type="AlphaFoldDB" id="A0A3Q0EXJ1"/>
<feature type="domain" description="Gnk2-homologous" evidence="17">
    <location>
        <begin position="29"/>
        <end position="133"/>
    </location>
</feature>
<evidence type="ECO:0000256" key="10">
    <source>
        <dbReference type="ARBA" id="ARBA00022989"/>
    </source>
</evidence>
<dbReference type="FunFam" id="3.30.430.20:FF:000012">
    <property type="entry name" value="Cysteine-rich receptor-like protein kinase 25"/>
    <property type="match status" value="1"/>
</dbReference>
<dbReference type="SUPFAM" id="SSF56112">
    <property type="entry name" value="Protein kinase-like (PK-like)"/>
    <property type="match status" value="1"/>
</dbReference>
<protein>
    <submittedName>
        <fullName evidence="19">Cysteine-rich receptor-like protein kinase 10</fullName>
    </submittedName>
</protein>
<dbReference type="GO" id="GO:0042742">
    <property type="term" value="P:defense response to bacterium"/>
    <property type="evidence" value="ECO:0007669"/>
    <property type="project" value="TreeGrafter"/>
</dbReference>
<reference evidence="19" key="2">
    <citation type="submission" date="2025-08" db="UniProtKB">
        <authorList>
            <consortium name="RefSeq"/>
        </authorList>
    </citation>
    <scope>IDENTIFICATION</scope>
    <source>
        <tissue evidence="19">Leaf</tissue>
    </source>
</reference>
<reference evidence="18" key="1">
    <citation type="journal article" date="2014" name="Nat. Commun.">
        <title>Genome sequence of mungbean and insights into evolution within Vigna species.</title>
        <authorList>
            <person name="Kang Y.J."/>
            <person name="Kim S.K."/>
            <person name="Kim M.Y."/>
            <person name="Lestari P."/>
            <person name="Kim K.H."/>
            <person name="Ha B.K."/>
            <person name="Jun T.H."/>
            <person name="Hwang W.J."/>
            <person name="Lee T."/>
            <person name="Lee J."/>
            <person name="Shim S."/>
            <person name="Yoon M.Y."/>
            <person name="Jang Y.E."/>
            <person name="Han K.S."/>
            <person name="Taeprayoon P."/>
            <person name="Yoon N."/>
            <person name="Somta P."/>
            <person name="Tanya P."/>
            <person name="Kim K.S."/>
            <person name="Gwag J.G."/>
            <person name="Moon J.K."/>
            <person name="Lee Y.H."/>
            <person name="Park B.S."/>
            <person name="Bombarely A."/>
            <person name="Doyle J.J."/>
            <person name="Jackson S.A."/>
            <person name="Schafleitner R."/>
            <person name="Srinives P."/>
            <person name="Varshney R.K."/>
            <person name="Lee S.H."/>
        </authorList>
    </citation>
    <scope>NUCLEOTIDE SEQUENCE [LARGE SCALE GENOMIC DNA]</scope>
    <source>
        <strain evidence="18">cv. VC1973A</strain>
    </source>
</reference>
<evidence type="ECO:0000256" key="14">
    <source>
        <dbReference type="PROSITE-ProRule" id="PRU10141"/>
    </source>
</evidence>
<dbReference type="InterPro" id="IPR017441">
    <property type="entry name" value="Protein_kinase_ATP_BS"/>
</dbReference>
<dbReference type="OrthoDB" id="1360180at2759"/>
<dbReference type="InterPro" id="IPR000719">
    <property type="entry name" value="Prot_kinase_dom"/>
</dbReference>
<evidence type="ECO:0000313" key="18">
    <source>
        <dbReference type="Proteomes" id="UP000087766"/>
    </source>
</evidence>
<proteinExistence type="predicted"/>
<dbReference type="PANTHER" id="PTHR27002">
    <property type="entry name" value="RECEPTOR-LIKE SERINE/THREONINE-PROTEIN KINASE SD1-8"/>
    <property type="match status" value="1"/>
</dbReference>
<dbReference type="Proteomes" id="UP000087766">
    <property type="component" value="Chromosome 4"/>
</dbReference>
<dbReference type="InterPro" id="IPR001245">
    <property type="entry name" value="Ser-Thr/Tyr_kinase_cat_dom"/>
</dbReference>
<feature type="signal peptide" evidence="15">
    <location>
        <begin position="1"/>
        <end position="23"/>
    </location>
</feature>
<sequence>MPSNNLVFLIFVITLLNFPTTKAQNEDRVYFEYQNCSANRTSSRSIYEKNLITLFSSFTSNASATLFYNTTILSRNNTVYGLFMCRGDIPLRLCKQCVANATEKLSTDPDCNNSVEAVMWYAECKLRYSNVSFFSVVATSPEHILVSTSDVSTNSTISFMNFLHNAMNRTAEAAAVSDARFSTKETNLSHSETVYSLAQCTQDLSPENCRTCLSEAIDELPTCCDGKQGGRVVFPSCNIWYEMYPFYGLVTDNPPERLAPSSVGLESFTVESLQFKLSIIEVATNNFSDDNKIGKGGFGEVYKGILIDGTTIAVKRLSKNSKQGLAEFKNEVMLIAKFQHRNLVTFKGFCLDEEEKILIYEYVPNKSLDYFLFDTKQERFLSWYERYKIIEGIARGILYLHDHSRLKVIHRDLKPSNVLLDENMNPKISDFGLARIVENDQQEGSTKRIIGTYGYMSPEYAMFGKFSEKSDVYSFGVMILEIVSGKKNIGSYEPHRIVNCLLNFVWEHWRDETPLSALDPKLKENHSNIEVIRCVKIGLLCVQENPDARPTMLTIVSYLNGHLVELPFPLEPTFSLNRGTNPIVGHNLSLRQSINNSIPASINEMSISKFYPR</sequence>
<dbReference type="Gene3D" id="3.30.200.20">
    <property type="entry name" value="Phosphorylase Kinase, domain 1"/>
    <property type="match status" value="1"/>
</dbReference>
<dbReference type="GeneID" id="106758353"/>
<evidence type="ECO:0000256" key="5">
    <source>
        <dbReference type="ARBA" id="ARBA00022729"/>
    </source>
</evidence>
<dbReference type="FunFam" id="3.30.200.20:FF:000727">
    <property type="entry name" value="Cysteine-rich RLK (RECEPTOR-like protein kinase) 23"/>
    <property type="match status" value="1"/>
</dbReference>
<name>A0A3Q0EXJ1_VIGRR</name>
<keyword evidence="4" id="KW-0812">Transmembrane</keyword>
<keyword evidence="11" id="KW-0472">Membrane</keyword>
<evidence type="ECO:0000256" key="13">
    <source>
        <dbReference type="ARBA" id="ARBA00023180"/>
    </source>
</evidence>
<dbReference type="InterPro" id="IPR008271">
    <property type="entry name" value="Ser/Thr_kinase_AS"/>
</dbReference>
<dbReference type="Gene3D" id="3.30.430.20">
    <property type="entry name" value="Gnk2 domain, C-X8-C-X2-C motif"/>
    <property type="match status" value="2"/>
</dbReference>
<evidence type="ECO:0000256" key="8">
    <source>
        <dbReference type="ARBA" id="ARBA00022777"/>
    </source>
</evidence>
<evidence type="ECO:0000256" key="4">
    <source>
        <dbReference type="ARBA" id="ARBA00022692"/>
    </source>
</evidence>
<organism evidence="18 19">
    <name type="scientific">Vigna radiata var. radiata</name>
    <name type="common">Mung bean</name>
    <name type="synonym">Phaseolus aureus</name>
    <dbReference type="NCBI Taxonomy" id="3916"/>
    <lineage>
        <taxon>Eukaryota</taxon>
        <taxon>Viridiplantae</taxon>
        <taxon>Streptophyta</taxon>
        <taxon>Embryophyta</taxon>
        <taxon>Tracheophyta</taxon>
        <taxon>Spermatophyta</taxon>
        <taxon>Magnoliopsida</taxon>
        <taxon>eudicotyledons</taxon>
        <taxon>Gunneridae</taxon>
        <taxon>Pentapetalae</taxon>
        <taxon>rosids</taxon>
        <taxon>fabids</taxon>
        <taxon>Fabales</taxon>
        <taxon>Fabaceae</taxon>
        <taxon>Papilionoideae</taxon>
        <taxon>50 kb inversion clade</taxon>
        <taxon>NPAAA clade</taxon>
        <taxon>indigoferoid/millettioid clade</taxon>
        <taxon>Phaseoleae</taxon>
        <taxon>Vigna</taxon>
    </lineage>
</organism>
<keyword evidence="3" id="KW-0808">Transferase</keyword>
<keyword evidence="7 14" id="KW-0547">Nucleotide-binding</keyword>
<evidence type="ECO:0000256" key="3">
    <source>
        <dbReference type="ARBA" id="ARBA00022679"/>
    </source>
</evidence>
<dbReference type="Gene3D" id="1.10.510.10">
    <property type="entry name" value="Transferase(Phosphotransferase) domain 1"/>
    <property type="match status" value="1"/>
</dbReference>
<evidence type="ECO:0000256" key="15">
    <source>
        <dbReference type="SAM" id="SignalP"/>
    </source>
</evidence>
<keyword evidence="5 15" id="KW-0732">Signal</keyword>
<keyword evidence="6" id="KW-0677">Repeat</keyword>
<feature type="domain" description="Protein kinase" evidence="16">
    <location>
        <begin position="287"/>
        <end position="574"/>
    </location>
</feature>
<dbReference type="PROSITE" id="PS50011">
    <property type="entry name" value="PROTEIN_KINASE_DOM"/>
    <property type="match status" value="1"/>
</dbReference>
<dbReference type="InterPro" id="IPR002902">
    <property type="entry name" value="GNK2"/>
</dbReference>
<evidence type="ECO:0000256" key="1">
    <source>
        <dbReference type="ARBA" id="ARBA00004167"/>
    </source>
</evidence>
<gene>
    <name evidence="19" type="primary">LOC106758353</name>
</gene>
<evidence type="ECO:0000259" key="16">
    <source>
        <dbReference type="PROSITE" id="PS50011"/>
    </source>
</evidence>
<evidence type="ECO:0000259" key="17">
    <source>
        <dbReference type="PROSITE" id="PS51473"/>
    </source>
</evidence>
<evidence type="ECO:0000256" key="11">
    <source>
        <dbReference type="ARBA" id="ARBA00023136"/>
    </source>
</evidence>
<evidence type="ECO:0000256" key="6">
    <source>
        <dbReference type="ARBA" id="ARBA00022737"/>
    </source>
</evidence>
<keyword evidence="2" id="KW-0723">Serine/threonine-protein kinase</keyword>
<keyword evidence="10" id="KW-1133">Transmembrane helix</keyword>
<evidence type="ECO:0000313" key="19">
    <source>
        <dbReference type="RefSeq" id="XP_022635876.1"/>
    </source>
</evidence>
<keyword evidence="9 14" id="KW-0067">ATP-binding</keyword>
<dbReference type="InterPro" id="IPR038408">
    <property type="entry name" value="GNK2_sf"/>
</dbReference>
<dbReference type="InterPro" id="IPR011009">
    <property type="entry name" value="Kinase-like_dom_sf"/>
</dbReference>
<dbReference type="GO" id="GO:0005524">
    <property type="term" value="F:ATP binding"/>
    <property type="evidence" value="ECO:0007669"/>
    <property type="project" value="UniProtKB-UniRule"/>
</dbReference>
<dbReference type="CDD" id="cd14066">
    <property type="entry name" value="STKc_IRAK"/>
    <property type="match status" value="1"/>
</dbReference>
<dbReference type="PROSITE" id="PS51473">
    <property type="entry name" value="GNK2"/>
    <property type="match status" value="2"/>
</dbReference>
<dbReference type="RefSeq" id="XP_022635876.1">
    <property type="nucleotide sequence ID" value="XM_022780155.1"/>
</dbReference>
<comment type="subcellular location">
    <subcellularLocation>
        <location evidence="1">Membrane</location>
        <topology evidence="1">Single-pass membrane protein</topology>
    </subcellularLocation>
</comment>
<accession>A0A3Q0EXJ1</accession>
<feature type="chain" id="PRO_5018021558" evidence="15">
    <location>
        <begin position="24"/>
        <end position="613"/>
    </location>
</feature>
<evidence type="ECO:0000256" key="9">
    <source>
        <dbReference type="ARBA" id="ARBA00022840"/>
    </source>
</evidence>
<dbReference type="Pfam" id="PF01657">
    <property type="entry name" value="Stress-antifung"/>
    <property type="match status" value="2"/>
</dbReference>
<dbReference type="Pfam" id="PF07714">
    <property type="entry name" value="PK_Tyr_Ser-Thr"/>
    <property type="match status" value="1"/>
</dbReference>
<keyword evidence="8" id="KW-0418">Kinase</keyword>
<evidence type="ECO:0000256" key="12">
    <source>
        <dbReference type="ARBA" id="ARBA00023170"/>
    </source>
</evidence>
<dbReference type="FunFam" id="1.10.510.10:FF:000129">
    <property type="entry name" value="cysteine-rich receptor-like protein kinase 10"/>
    <property type="match status" value="1"/>
</dbReference>
<dbReference type="CDD" id="cd23509">
    <property type="entry name" value="Gnk2-like"/>
    <property type="match status" value="2"/>
</dbReference>
<dbReference type="PROSITE" id="PS00108">
    <property type="entry name" value="PROTEIN_KINASE_ST"/>
    <property type="match status" value="1"/>
</dbReference>
<keyword evidence="12" id="KW-0675">Receptor</keyword>
<dbReference type="SMART" id="SM00220">
    <property type="entry name" value="S_TKc"/>
    <property type="match status" value="1"/>
</dbReference>
<dbReference type="STRING" id="3916.A0A3Q0EXJ1"/>
<dbReference type="GO" id="GO:0004674">
    <property type="term" value="F:protein serine/threonine kinase activity"/>
    <property type="evidence" value="ECO:0007669"/>
    <property type="project" value="UniProtKB-KW"/>
</dbReference>
<feature type="domain" description="Gnk2-homologous" evidence="17">
    <location>
        <begin position="139"/>
        <end position="246"/>
    </location>
</feature>